<dbReference type="Pfam" id="PF22048">
    <property type="entry name" value="LSO1_2-like"/>
    <property type="match status" value="1"/>
</dbReference>
<dbReference type="GO" id="GO:0005634">
    <property type="term" value="C:nucleus"/>
    <property type="evidence" value="ECO:0007669"/>
    <property type="project" value="TreeGrafter"/>
</dbReference>
<dbReference type="AlphaFoldDB" id="A0A9P3LYZ2"/>
<feature type="domain" description="Coiled-coil" evidence="4">
    <location>
        <begin position="110"/>
        <end position="198"/>
    </location>
</feature>
<feature type="domain" description="LSO1/LSO2" evidence="5">
    <location>
        <begin position="8"/>
        <end position="74"/>
    </location>
</feature>
<keyword evidence="7" id="KW-1185">Reference proteome</keyword>
<evidence type="ECO:0000313" key="7">
    <source>
        <dbReference type="Proteomes" id="UP000827284"/>
    </source>
</evidence>
<dbReference type="PANTHER" id="PTHR21680:SF0">
    <property type="entry name" value="COILED-COIL DOMAIN-CONTAINING PROTEIN 124"/>
    <property type="match status" value="1"/>
</dbReference>
<dbReference type="GO" id="GO:0003713">
    <property type="term" value="F:transcription coactivator activity"/>
    <property type="evidence" value="ECO:0007669"/>
    <property type="project" value="TreeGrafter"/>
</dbReference>
<evidence type="ECO:0000313" key="6">
    <source>
        <dbReference type="EMBL" id="GJJ75385.1"/>
    </source>
</evidence>
<name>A0A9P3LYZ2_9FUNG</name>
<feature type="region of interest" description="Disordered" evidence="3">
    <location>
        <begin position="1"/>
        <end position="90"/>
    </location>
</feature>
<dbReference type="Proteomes" id="UP000827284">
    <property type="component" value="Unassembled WGS sequence"/>
</dbReference>
<feature type="compositionally biased region" description="Basic and acidic residues" evidence="3">
    <location>
        <begin position="47"/>
        <end position="70"/>
    </location>
</feature>
<dbReference type="PANTHER" id="PTHR21680">
    <property type="entry name" value="COILED-COIL DOMAIN-CONTAINING PROTEIN 124"/>
    <property type="match status" value="1"/>
</dbReference>
<dbReference type="InterPro" id="IPR010422">
    <property type="entry name" value="Ccdc124/Oxs1"/>
</dbReference>
<evidence type="ECO:0000256" key="2">
    <source>
        <dbReference type="ARBA" id="ARBA00023054"/>
    </source>
</evidence>
<evidence type="ECO:0000256" key="1">
    <source>
        <dbReference type="ARBA" id="ARBA00008296"/>
    </source>
</evidence>
<evidence type="ECO:0000259" key="5">
    <source>
        <dbReference type="Pfam" id="PF22048"/>
    </source>
</evidence>
<evidence type="ECO:0000256" key="3">
    <source>
        <dbReference type="SAM" id="MobiDB-lite"/>
    </source>
</evidence>
<evidence type="ECO:0008006" key="8">
    <source>
        <dbReference type="Google" id="ProtNLM"/>
    </source>
</evidence>
<protein>
    <recommendedName>
        <fullName evidence="8">DUF1014-domain-containing protein</fullName>
    </recommendedName>
</protein>
<gene>
    <name evidence="6" type="ORF">EMPS_07743</name>
</gene>
<dbReference type="Pfam" id="PF06244">
    <property type="entry name" value="Ccdc124"/>
    <property type="match status" value="1"/>
</dbReference>
<feature type="region of interest" description="Disordered" evidence="3">
    <location>
        <begin position="127"/>
        <end position="149"/>
    </location>
</feature>
<sequence length="228" mass="25528">MAPRKENSKVAAANERKAAAQNVKNAKKAQETEAAESADWSKGAKANKKEAEEQKRQEQLAKKKEAQRALEEEEKSIKSKPLKPIKGEEKKAIKKTAKAEAFGNEVKVVEEFSASNLDDALDLLSLTGKGSGDSGPITTGKGKDVDRHPERRFKAAFAAYVEREMPILKKEHPGLRQNQMQDMLYKQFQKSPENPFNQANVLAYDANRDEERAHVESRKQEIANRLKA</sequence>
<dbReference type="OrthoDB" id="76412at2759"/>
<dbReference type="InterPro" id="IPR054414">
    <property type="entry name" value="Ccdc124/Oxs1_C"/>
</dbReference>
<feature type="compositionally biased region" description="Basic and acidic residues" evidence="3">
    <location>
        <begin position="1"/>
        <end position="18"/>
    </location>
</feature>
<dbReference type="GO" id="GO:0006366">
    <property type="term" value="P:transcription by RNA polymerase II"/>
    <property type="evidence" value="ECO:0007669"/>
    <property type="project" value="TreeGrafter"/>
</dbReference>
<comment type="similarity">
    <text evidence="1">Belongs to the CCDC124 family.</text>
</comment>
<keyword evidence="2" id="KW-0175">Coiled coil</keyword>
<comment type="caution">
    <text evidence="6">The sequence shown here is derived from an EMBL/GenBank/DDBJ whole genome shotgun (WGS) entry which is preliminary data.</text>
</comment>
<accession>A0A9P3LYZ2</accession>
<reference evidence="6" key="2">
    <citation type="journal article" date="2022" name="Microbiol. Resour. Announc.">
        <title>Whole-Genome Sequence of Entomortierella parvispora E1425, a Mucoromycotan Fungus Associated with Burkholderiaceae-Related Endosymbiotic Bacteria.</title>
        <authorList>
            <person name="Herlambang A."/>
            <person name="Guo Y."/>
            <person name="Takashima Y."/>
            <person name="Narisawa K."/>
            <person name="Ohta H."/>
            <person name="Nishizawa T."/>
        </authorList>
    </citation>
    <scope>NUCLEOTIDE SEQUENCE</scope>
    <source>
        <strain evidence="6">E1425</strain>
    </source>
</reference>
<reference evidence="6" key="1">
    <citation type="submission" date="2021-11" db="EMBL/GenBank/DDBJ databases">
        <authorList>
            <person name="Herlambang A."/>
            <person name="Guo Y."/>
            <person name="Takashima Y."/>
            <person name="Nishizawa T."/>
        </authorList>
    </citation>
    <scope>NUCLEOTIDE SEQUENCE</scope>
    <source>
        <strain evidence="6">E1425</strain>
    </source>
</reference>
<evidence type="ECO:0000259" key="4">
    <source>
        <dbReference type="Pfam" id="PF06244"/>
    </source>
</evidence>
<organism evidence="6 7">
    <name type="scientific">Entomortierella parvispora</name>
    <dbReference type="NCBI Taxonomy" id="205924"/>
    <lineage>
        <taxon>Eukaryota</taxon>
        <taxon>Fungi</taxon>
        <taxon>Fungi incertae sedis</taxon>
        <taxon>Mucoromycota</taxon>
        <taxon>Mortierellomycotina</taxon>
        <taxon>Mortierellomycetes</taxon>
        <taxon>Mortierellales</taxon>
        <taxon>Mortierellaceae</taxon>
        <taxon>Entomortierella</taxon>
    </lineage>
</organism>
<dbReference type="InterPro" id="IPR054413">
    <property type="entry name" value="LSO1/2"/>
</dbReference>
<proteinExistence type="inferred from homology"/>
<dbReference type="EMBL" id="BQFW01000010">
    <property type="protein sequence ID" value="GJJ75385.1"/>
    <property type="molecule type" value="Genomic_DNA"/>
</dbReference>